<evidence type="ECO:0000256" key="1">
    <source>
        <dbReference type="SAM" id="Coils"/>
    </source>
</evidence>
<reference evidence="2 3" key="1">
    <citation type="journal article" date="2021" name="Sci. Rep.">
        <title>The distribution of antibiotic resistance genes in chicken gut microbiota commensals.</title>
        <authorList>
            <person name="Juricova H."/>
            <person name="Matiasovicova J."/>
            <person name="Kubasova T."/>
            <person name="Cejkova D."/>
            <person name="Rychlik I."/>
        </authorList>
    </citation>
    <scope>NUCLEOTIDE SEQUENCE [LARGE SCALE GENOMIC DNA]</scope>
    <source>
        <strain evidence="2 3">An435</strain>
    </source>
</reference>
<dbReference type="Proteomes" id="UP000767334">
    <property type="component" value="Unassembled WGS sequence"/>
</dbReference>
<feature type="coiled-coil region" evidence="1">
    <location>
        <begin position="46"/>
        <end position="73"/>
    </location>
</feature>
<keyword evidence="3" id="KW-1185">Reference proteome</keyword>
<dbReference type="EMBL" id="JACJLL010000057">
    <property type="protein sequence ID" value="MBM6819684.1"/>
    <property type="molecule type" value="Genomic_DNA"/>
</dbReference>
<protein>
    <submittedName>
        <fullName evidence="2">Uncharacterized protein</fullName>
    </submittedName>
</protein>
<keyword evidence="1" id="KW-0175">Coiled coil</keyword>
<name>A0ABS2FHK8_9CLOT</name>
<gene>
    <name evidence="2" type="ORF">H6A19_10105</name>
</gene>
<sequence length="212" mass="24865">MAKTKSTLKKNINAMRVQAIENYDLSLGMLVNPNIKQQLVLNPIGVSVALTTLKELREELENYEIKLDEIDCNRIFDSTESLTETEVFIRSINSYLNYRNDYTRIIQTKELDRDFPREQRKKIVDGLEKEIKGEYKKIETVGKINKNLRRTCEAKIEELSRELRDILSTLEVPTEESINNRLYAIAEFKLREIKNRLDSKITYLENVMEEIA</sequence>
<comment type="caution">
    <text evidence="2">The sequence shown here is derived from an EMBL/GenBank/DDBJ whole genome shotgun (WGS) entry which is preliminary data.</text>
</comment>
<dbReference type="RefSeq" id="WP_204572350.1">
    <property type="nucleotide sequence ID" value="NZ_JACJLL010000057.1"/>
</dbReference>
<accession>A0ABS2FHK8</accession>
<organism evidence="2 3">
    <name type="scientific">Clostridium saudiense</name>
    <dbReference type="NCBI Taxonomy" id="1414720"/>
    <lineage>
        <taxon>Bacteria</taxon>
        <taxon>Bacillati</taxon>
        <taxon>Bacillota</taxon>
        <taxon>Clostridia</taxon>
        <taxon>Eubacteriales</taxon>
        <taxon>Clostridiaceae</taxon>
        <taxon>Clostridium</taxon>
    </lineage>
</organism>
<evidence type="ECO:0000313" key="2">
    <source>
        <dbReference type="EMBL" id="MBM6819684.1"/>
    </source>
</evidence>
<proteinExistence type="predicted"/>
<evidence type="ECO:0000313" key="3">
    <source>
        <dbReference type="Proteomes" id="UP000767334"/>
    </source>
</evidence>